<feature type="non-terminal residue" evidence="1">
    <location>
        <position position="155"/>
    </location>
</feature>
<gene>
    <name evidence="1" type="ORF">LTS18_009172</name>
</gene>
<protein>
    <submittedName>
        <fullName evidence="1">Uncharacterized protein</fullName>
    </submittedName>
</protein>
<comment type="caution">
    <text evidence="1">The sequence shown here is derived from an EMBL/GenBank/DDBJ whole genome shotgun (WGS) entry which is preliminary data.</text>
</comment>
<dbReference type="Proteomes" id="UP001186974">
    <property type="component" value="Unassembled WGS sequence"/>
</dbReference>
<reference evidence="1" key="1">
    <citation type="submission" date="2024-09" db="EMBL/GenBank/DDBJ databases">
        <title>Black Yeasts Isolated from many extreme environments.</title>
        <authorList>
            <person name="Coleine C."/>
            <person name="Stajich J.E."/>
            <person name="Selbmann L."/>
        </authorList>
    </citation>
    <scope>NUCLEOTIDE SEQUENCE</scope>
    <source>
        <strain evidence="1">CCFEE 5737</strain>
    </source>
</reference>
<proteinExistence type="predicted"/>
<evidence type="ECO:0000313" key="2">
    <source>
        <dbReference type="Proteomes" id="UP001186974"/>
    </source>
</evidence>
<sequence length="155" mass="18327">MSQRRRRSWTKEADIEHLPEITESDFGSSDELLSGLSSPSLLSTEAPKWRKRSINILGFKKEFVTPNTKQFESRLLSRLLRKFPFLVEAWYWALIYWVYQLGRAFTAVTLVQGTVHVARKHALQVVRIEQALHLFYEVPIQQYFLSHPFLMMWIN</sequence>
<evidence type="ECO:0000313" key="1">
    <source>
        <dbReference type="EMBL" id="KAK3064210.1"/>
    </source>
</evidence>
<name>A0ACC3DA28_9PEZI</name>
<accession>A0ACC3DA28</accession>
<keyword evidence="2" id="KW-1185">Reference proteome</keyword>
<dbReference type="EMBL" id="JAWDJW010006581">
    <property type="protein sequence ID" value="KAK3064210.1"/>
    <property type="molecule type" value="Genomic_DNA"/>
</dbReference>
<organism evidence="1 2">
    <name type="scientific">Coniosporium uncinatum</name>
    <dbReference type="NCBI Taxonomy" id="93489"/>
    <lineage>
        <taxon>Eukaryota</taxon>
        <taxon>Fungi</taxon>
        <taxon>Dikarya</taxon>
        <taxon>Ascomycota</taxon>
        <taxon>Pezizomycotina</taxon>
        <taxon>Dothideomycetes</taxon>
        <taxon>Dothideomycetes incertae sedis</taxon>
        <taxon>Coniosporium</taxon>
    </lineage>
</organism>